<evidence type="ECO:0000313" key="2">
    <source>
        <dbReference type="EMBL" id="EEF34889.1"/>
    </source>
</evidence>
<dbReference type="EMBL" id="EQ974044">
    <property type="protein sequence ID" value="EEF34889.1"/>
    <property type="molecule type" value="Genomic_DNA"/>
</dbReference>
<name>B9SNC2_RICCO</name>
<evidence type="ECO:0000313" key="3">
    <source>
        <dbReference type="Proteomes" id="UP000008311"/>
    </source>
</evidence>
<feature type="region of interest" description="Disordered" evidence="1">
    <location>
        <begin position="65"/>
        <end position="84"/>
    </location>
</feature>
<keyword evidence="3" id="KW-1185">Reference proteome</keyword>
<dbReference type="Proteomes" id="UP000008311">
    <property type="component" value="Unassembled WGS sequence"/>
</dbReference>
<dbReference type="AntiFam" id="ANF00039">
    <property type="entry name" value="Antisense to SRP RNA"/>
</dbReference>
<sequence length="101" mass="11058">MMVQLARPIRPYGLGRHQLVILPLPRAGGCRCSVKPASRCALRSRNQVTPAFAQGHIAQLSAWNGRARAQPHQGRPTGPEQRPITLMPLLRLQAHATEPGD</sequence>
<dbReference type="InParanoid" id="B9SNC2"/>
<organism evidence="2 3">
    <name type="scientific">Ricinus communis</name>
    <name type="common">Castor bean</name>
    <dbReference type="NCBI Taxonomy" id="3988"/>
    <lineage>
        <taxon>Eukaryota</taxon>
        <taxon>Viridiplantae</taxon>
        <taxon>Streptophyta</taxon>
        <taxon>Embryophyta</taxon>
        <taxon>Tracheophyta</taxon>
        <taxon>Spermatophyta</taxon>
        <taxon>Magnoliopsida</taxon>
        <taxon>eudicotyledons</taxon>
        <taxon>Gunneridae</taxon>
        <taxon>Pentapetalae</taxon>
        <taxon>rosids</taxon>
        <taxon>fabids</taxon>
        <taxon>Malpighiales</taxon>
        <taxon>Euphorbiaceae</taxon>
        <taxon>Acalyphoideae</taxon>
        <taxon>Acalypheae</taxon>
        <taxon>Ricinus</taxon>
    </lineage>
</organism>
<dbReference type="AlphaFoldDB" id="B9SNC2"/>
<proteinExistence type="predicted"/>
<gene>
    <name evidence="2" type="ORF">RCOM_0174760</name>
</gene>
<reference evidence="3" key="1">
    <citation type="journal article" date="2010" name="Nat. Biotechnol.">
        <title>Draft genome sequence of the oilseed species Ricinus communis.</title>
        <authorList>
            <person name="Chan A.P."/>
            <person name="Crabtree J."/>
            <person name="Zhao Q."/>
            <person name="Lorenzi H."/>
            <person name="Orvis J."/>
            <person name="Puiu D."/>
            <person name="Melake-Berhan A."/>
            <person name="Jones K.M."/>
            <person name="Redman J."/>
            <person name="Chen G."/>
            <person name="Cahoon E.B."/>
            <person name="Gedil M."/>
            <person name="Stanke M."/>
            <person name="Haas B.J."/>
            <person name="Wortman J.R."/>
            <person name="Fraser-Liggett C.M."/>
            <person name="Ravel J."/>
            <person name="Rabinowicz P.D."/>
        </authorList>
    </citation>
    <scope>NUCLEOTIDE SEQUENCE [LARGE SCALE GENOMIC DNA]</scope>
    <source>
        <strain evidence="3">cv. Hale</strain>
    </source>
</reference>
<accession>B9SNC2</accession>
<evidence type="ECO:0000256" key="1">
    <source>
        <dbReference type="SAM" id="MobiDB-lite"/>
    </source>
</evidence>
<protein>
    <submittedName>
        <fullName evidence="2">Uncharacterized protein</fullName>
    </submittedName>
</protein>